<dbReference type="InterPro" id="IPR029021">
    <property type="entry name" value="Prot-tyrosine_phosphatase-like"/>
</dbReference>
<dbReference type="Gene3D" id="3.90.190.10">
    <property type="entry name" value="Protein tyrosine phosphatase superfamily"/>
    <property type="match status" value="1"/>
</dbReference>
<protein>
    <submittedName>
        <fullName evidence="1">Uncharacterized protein</fullName>
    </submittedName>
</protein>
<dbReference type="EMBL" id="AMZH03029610">
    <property type="protein sequence ID" value="RRT33220.1"/>
    <property type="molecule type" value="Genomic_DNA"/>
</dbReference>
<proteinExistence type="predicted"/>
<dbReference type="AlphaFoldDB" id="A0A426X185"/>
<dbReference type="PANTHER" id="PTHR31126:SF48">
    <property type="entry name" value="INOSITOL PHOSPHATASE SIW14"/>
    <property type="match status" value="1"/>
</dbReference>
<evidence type="ECO:0000313" key="1">
    <source>
        <dbReference type="EMBL" id="RRT33220.1"/>
    </source>
</evidence>
<sequence length="104" mass="11901">MSKITRKKEALQEPFDNIPEDKIREALKVVLECVVLIAAMCLCVVQHRTGCVVGCLRKLQRWCLSSVFDEYQQFAAAKARVSDQRLIELFDTSSFKHLSHCICI</sequence>
<dbReference type="InterPro" id="IPR004861">
    <property type="entry name" value="Siw14-like"/>
</dbReference>
<dbReference type="Pfam" id="PF03162">
    <property type="entry name" value="Y_phosphatase2"/>
    <property type="match status" value="1"/>
</dbReference>
<comment type="caution">
    <text evidence="1">The sequence shown here is derived from an EMBL/GenBank/DDBJ whole genome shotgun (WGS) entry which is preliminary data.</text>
</comment>
<name>A0A426X185_ENSVE</name>
<dbReference type="PANTHER" id="PTHR31126">
    <property type="entry name" value="TYROSINE-PROTEIN PHOSPHATASE"/>
    <property type="match status" value="1"/>
</dbReference>
<organism evidence="1 2">
    <name type="scientific">Ensete ventricosum</name>
    <name type="common">Abyssinian banana</name>
    <name type="synonym">Musa ensete</name>
    <dbReference type="NCBI Taxonomy" id="4639"/>
    <lineage>
        <taxon>Eukaryota</taxon>
        <taxon>Viridiplantae</taxon>
        <taxon>Streptophyta</taxon>
        <taxon>Embryophyta</taxon>
        <taxon>Tracheophyta</taxon>
        <taxon>Spermatophyta</taxon>
        <taxon>Magnoliopsida</taxon>
        <taxon>Liliopsida</taxon>
        <taxon>Zingiberales</taxon>
        <taxon>Musaceae</taxon>
        <taxon>Ensete</taxon>
    </lineage>
</organism>
<dbReference type="GO" id="GO:0016791">
    <property type="term" value="F:phosphatase activity"/>
    <property type="evidence" value="ECO:0007669"/>
    <property type="project" value="TreeGrafter"/>
</dbReference>
<dbReference type="Proteomes" id="UP000287651">
    <property type="component" value="Unassembled WGS sequence"/>
</dbReference>
<gene>
    <name evidence="1" type="ORF">B296_00048326</name>
</gene>
<dbReference type="SUPFAM" id="SSF52799">
    <property type="entry name" value="(Phosphotyrosine protein) phosphatases II"/>
    <property type="match status" value="1"/>
</dbReference>
<evidence type="ECO:0000313" key="2">
    <source>
        <dbReference type="Proteomes" id="UP000287651"/>
    </source>
</evidence>
<accession>A0A426X185</accession>
<reference evidence="1 2" key="1">
    <citation type="journal article" date="2014" name="Agronomy (Basel)">
        <title>A Draft Genome Sequence for Ensete ventricosum, the Drought-Tolerant Tree Against Hunger.</title>
        <authorList>
            <person name="Harrison J."/>
            <person name="Moore K.A."/>
            <person name="Paszkiewicz K."/>
            <person name="Jones T."/>
            <person name="Grant M."/>
            <person name="Ambacheew D."/>
            <person name="Muzemil S."/>
            <person name="Studholme D.J."/>
        </authorList>
    </citation>
    <scope>NUCLEOTIDE SEQUENCE [LARGE SCALE GENOMIC DNA]</scope>
</reference>
<dbReference type="GO" id="GO:0005737">
    <property type="term" value="C:cytoplasm"/>
    <property type="evidence" value="ECO:0007669"/>
    <property type="project" value="TreeGrafter"/>
</dbReference>